<evidence type="ECO:0000313" key="3">
    <source>
        <dbReference type="Proteomes" id="UP001495910"/>
    </source>
</evidence>
<dbReference type="RefSeq" id="WP_342829150.1">
    <property type="nucleotide sequence ID" value="NZ_JBANDC010000005.1"/>
</dbReference>
<organism evidence="2 3">
    <name type="scientific">Collimonas rhizosphaerae</name>
    <dbReference type="NCBI Taxonomy" id="3126357"/>
    <lineage>
        <taxon>Bacteria</taxon>
        <taxon>Pseudomonadati</taxon>
        <taxon>Pseudomonadota</taxon>
        <taxon>Betaproteobacteria</taxon>
        <taxon>Burkholderiales</taxon>
        <taxon>Oxalobacteraceae</taxon>
        <taxon>Collimonas</taxon>
    </lineage>
</organism>
<dbReference type="Proteomes" id="UP001495910">
    <property type="component" value="Unassembled WGS sequence"/>
</dbReference>
<evidence type="ECO:0000313" key="2">
    <source>
        <dbReference type="EMBL" id="MEM4987610.1"/>
    </source>
</evidence>
<accession>A0ABU9PUD3</accession>
<reference evidence="2 3" key="1">
    <citation type="submission" date="2024-02" db="EMBL/GenBank/DDBJ databases">
        <title>Draft genome sequence of Collimonas sp. strain H4R21, an effective mineral-weathering bacterial strain isolated from the beech rhizosphere.</title>
        <authorList>
            <person name="Morin E."/>
            <person name="Uroz S."/>
            <person name="Leveau J.H.J."/>
            <person name="Kumar R."/>
            <person name="Rey M.W."/>
            <person name="Pham J."/>
        </authorList>
    </citation>
    <scope>NUCLEOTIDE SEQUENCE [LARGE SCALE GENOMIC DNA]</scope>
    <source>
        <strain evidence="2 3">H4R21</strain>
    </source>
</reference>
<dbReference type="EMBL" id="JBANDC010000005">
    <property type="protein sequence ID" value="MEM4987610.1"/>
    <property type="molecule type" value="Genomic_DNA"/>
</dbReference>
<gene>
    <name evidence="2" type="ORF">V8G57_09450</name>
</gene>
<feature type="region of interest" description="Disordered" evidence="1">
    <location>
        <begin position="24"/>
        <end position="44"/>
    </location>
</feature>
<name>A0ABU9PUD3_9BURK</name>
<dbReference type="Pfam" id="PF11162">
    <property type="entry name" value="DUF2946"/>
    <property type="match status" value="1"/>
</dbReference>
<keyword evidence="3" id="KW-1185">Reference proteome</keyword>
<proteinExistence type="predicted"/>
<comment type="caution">
    <text evidence="2">The sequence shown here is derived from an EMBL/GenBank/DDBJ whole genome shotgun (WGS) entry which is preliminary data.</text>
</comment>
<dbReference type="InterPro" id="IPR021333">
    <property type="entry name" value="DUF2946"/>
</dbReference>
<protein>
    <submittedName>
        <fullName evidence="2">DUF2946 family protein</fullName>
    </submittedName>
</protein>
<evidence type="ECO:0000256" key="1">
    <source>
        <dbReference type="SAM" id="MobiDB-lite"/>
    </source>
</evidence>
<sequence>MFAALLPSMVQLLPAAHGQPPGLGELCSTAGHVKAPGSDNPAPDQDHQGHCLLCFIHATDVGLPPSLGLWQAPASTGVDLAPAVSALHASAIWLNPQSRGPPVFS</sequence>